<dbReference type="Proteomes" id="UP000199689">
    <property type="component" value="Unassembled WGS sequence"/>
</dbReference>
<dbReference type="Pfam" id="PF03466">
    <property type="entry name" value="LysR_substrate"/>
    <property type="match status" value="1"/>
</dbReference>
<proteinExistence type="inferred from homology"/>
<dbReference type="EMBL" id="FMXA01000026">
    <property type="protein sequence ID" value="SDA59842.1"/>
    <property type="molecule type" value="Genomic_DNA"/>
</dbReference>
<evidence type="ECO:0000256" key="1">
    <source>
        <dbReference type="ARBA" id="ARBA00009437"/>
    </source>
</evidence>
<dbReference type="PRINTS" id="PR00039">
    <property type="entry name" value="HTHLYSR"/>
</dbReference>
<reference evidence="6 7" key="1">
    <citation type="submission" date="2016-10" db="EMBL/GenBank/DDBJ databases">
        <authorList>
            <person name="de Groot N.N."/>
        </authorList>
    </citation>
    <scope>NUCLEOTIDE SEQUENCE [LARGE SCALE GENOMIC DNA]</scope>
    <source>
        <strain evidence="6 7">DSM 15230</strain>
    </source>
</reference>
<accession>A0A1G5WP88</accession>
<keyword evidence="4" id="KW-0804">Transcription</keyword>
<keyword evidence="2" id="KW-0805">Transcription regulation</keyword>
<dbReference type="InterPro" id="IPR036390">
    <property type="entry name" value="WH_DNA-bd_sf"/>
</dbReference>
<name>A0A1G5WP88_9FIRM</name>
<evidence type="ECO:0000313" key="6">
    <source>
        <dbReference type="EMBL" id="SDA59842.1"/>
    </source>
</evidence>
<dbReference type="InterPro" id="IPR036388">
    <property type="entry name" value="WH-like_DNA-bd_sf"/>
</dbReference>
<dbReference type="GO" id="GO:0000976">
    <property type="term" value="F:transcription cis-regulatory region binding"/>
    <property type="evidence" value="ECO:0007669"/>
    <property type="project" value="TreeGrafter"/>
</dbReference>
<dbReference type="InterPro" id="IPR005119">
    <property type="entry name" value="LysR_subst-bd"/>
</dbReference>
<dbReference type="GeneID" id="87756492"/>
<protein>
    <submittedName>
        <fullName evidence="6">DNA-binding transcriptional regulator, LysR family</fullName>
    </submittedName>
</protein>
<sequence>MNNTDWKILIYLKEERSINKVAKRLFMTQPSLTYRLGQMEKEIGVPLFIRTNKGVHFTDAGDRLYSFAEKELQQYQDMKNYVIHDPNDVSGVLRIGASQSFTQSHMPEILKGFADKYRDIDISLTNDTSDHLVKLIKKEEIQLAIIRGTQEWYDYNILLERQPLYLISAAPIDKETLPQQPAIRYNSDPTLEELRVRWWKQNFDKDPQFVLAVNDCLTTVEIVNAGLGHAIVTGDILKKCKPEIYRQMIYDRSGNPITRSSHLICKSAMLGSSTVAAFIDFIKYFFHVDQNQEEDPELRG</sequence>
<dbReference type="PANTHER" id="PTHR30126:SF78">
    <property type="entry name" value="HTH LYSR-TYPE DOMAIN-CONTAINING PROTEIN"/>
    <property type="match status" value="1"/>
</dbReference>
<dbReference type="CDD" id="cd05466">
    <property type="entry name" value="PBP2_LTTR_substrate"/>
    <property type="match status" value="1"/>
</dbReference>
<dbReference type="PANTHER" id="PTHR30126">
    <property type="entry name" value="HTH-TYPE TRANSCRIPTIONAL REGULATOR"/>
    <property type="match status" value="1"/>
</dbReference>
<dbReference type="Gene3D" id="3.40.190.290">
    <property type="match status" value="1"/>
</dbReference>
<dbReference type="Pfam" id="PF00126">
    <property type="entry name" value="HTH_1"/>
    <property type="match status" value="1"/>
</dbReference>
<dbReference type="Gene3D" id="1.10.10.10">
    <property type="entry name" value="Winged helix-like DNA-binding domain superfamily/Winged helix DNA-binding domain"/>
    <property type="match status" value="1"/>
</dbReference>
<evidence type="ECO:0000256" key="3">
    <source>
        <dbReference type="ARBA" id="ARBA00023125"/>
    </source>
</evidence>
<evidence type="ECO:0000256" key="2">
    <source>
        <dbReference type="ARBA" id="ARBA00023015"/>
    </source>
</evidence>
<dbReference type="AlphaFoldDB" id="A0A1G5WP88"/>
<dbReference type="OrthoDB" id="107670at2"/>
<evidence type="ECO:0000259" key="5">
    <source>
        <dbReference type="PROSITE" id="PS50931"/>
    </source>
</evidence>
<dbReference type="InterPro" id="IPR000847">
    <property type="entry name" value="LysR_HTH_N"/>
</dbReference>
<dbReference type="SUPFAM" id="SSF46785">
    <property type="entry name" value="Winged helix' DNA-binding domain"/>
    <property type="match status" value="1"/>
</dbReference>
<dbReference type="STRING" id="209880.SAMN02910343_01501"/>
<dbReference type="RefSeq" id="WP_091365422.1">
    <property type="nucleotide sequence ID" value="NZ_FMXA01000026.1"/>
</dbReference>
<keyword evidence="7" id="KW-1185">Reference proteome</keyword>
<gene>
    <name evidence="6" type="ORF">SAMN02910343_01501</name>
</gene>
<comment type="similarity">
    <text evidence="1">Belongs to the LysR transcriptional regulatory family.</text>
</comment>
<dbReference type="GO" id="GO:0003700">
    <property type="term" value="F:DNA-binding transcription factor activity"/>
    <property type="evidence" value="ECO:0007669"/>
    <property type="project" value="InterPro"/>
</dbReference>
<organism evidence="6 7">
    <name type="scientific">Allisonella histaminiformans</name>
    <dbReference type="NCBI Taxonomy" id="209880"/>
    <lineage>
        <taxon>Bacteria</taxon>
        <taxon>Bacillati</taxon>
        <taxon>Bacillota</taxon>
        <taxon>Negativicutes</taxon>
        <taxon>Veillonellales</taxon>
        <taxon>Veillonellaceae</taxon>
        <taxon>Allisonella</taxon>
    </lineage>
</organism>
<feature type="domain" description="HTH lysR-type" evidence="5">
    <location>
        <begin position="1"/>
        <end position="58"/>
    </location>
</feature>
<dbReference type="SUPFAM" id="SSF53850">
    <property type="entry name" value="Periplasmic binding protein-like II"/>
    <property type="match status" value="1"/>
</dbReference>
<keyword evidence="3 6" id="KW-0238">DNA-binding</keyword>
<evidence type="ECO:0000313" key="7">
    <source>
        <dbReference type="Proteomes" id="UP000199689"/>
    </source>
</evidence>
<dbReference type="PROSITE" id="PS50931">
    <property type="entry name" value="HTH_LYSR"/>
    <property type="match status" value="1"/>
</dbReference>
<evidence type="ECO:0000256" key="4">
    <source>
        <dbReference type="ARBA" id="ARBA00023163"/>
    </source>
</evidence>